<dbReference type="PANTHER" id="PTHR12778">
    <property type="entry name" value="SOLUTE CARRIER FAMILY 33 ACETYL-COA TRANSPORTER -RELATED"/>
    <property type="match status" value="1"/>
</dbReference>
<feature type="transmembrane region" description="Helical" evidence="5">
    <location>
        <begin position="286"/>
        <end position="304"/>
    </location>
</feature>
<dbReference type="AlphaFoldDB" id="A0A819HTE1"/>
<evidence type="ECO:0000313" key="10">
    <source>
        <dbReference type="Proteomes" id="UP000663881"/>
    </source>
</evidence>
<comment type="caution">
    <text evidence="9">The sequence shown here is derived from an EMBL/GenBank/DDBJ whole genome shotgun (WGS) entry which is preliminary data.</text>
</comment>
<keyword evidence="3 5" id="KW-1133">Transmembrane helix</keyword>
<feature type="transmembrane region" description="Helical" evidence="5">
    <location>
        <begin position="12"/>
        <end position="39"/>
    </location>
</feature>
<evidence type="ECO:0000256" key="2">
    <source>
        <dbReference type="ARBA" id="ARBA00022692"/>
    </source>
</evidence>
<dbReference type="SUPFAM" id="SSF103473">
    <property type="entry name" value="MFS general substrate transporter"/>
    <property type="match status" value="1"/>
</dbReference>
<dbReference type="EMBL" id="CAJNON010000096">
    <property type="protein sequence ID" value="CAF0958816.1"/>
    <property type="molecule type" value="Genomic_DNA"/>
</dbReference>
<feature type="transmembrane region" description="Helical" evidence="5">
    <location>
        <begin position="80"/>
        <end position="103"/>
    </location>
</feature>
<sequence length="578" mass="65876">MPTNRGTSKSNIFLTITLYILQGMNLGLTSSIPLFLIYYGATWKDRGTFNFAMYPFSLKLLWAPLIDVLYIKRFGRRKSWLVPILLISGAVLFSTSFFIQSWIVNNRVIILTIVFFMIVFLTASEDVCVDGLAITLFAVSNPQWASTSQAIGQTFGRFLGSSFLLTFESANFTNKFIREPLSLPYQTTGLFSLVHFIQFVAVAFLIVTVCLIIFVREKEETLDANGKKAHDLSLIETYLSIIKLFKKKCIQKIAIVSLISPIGFVAIQTMTPLALISQGVSRENLALVNIPVTLAALVTPLIIRHTERALDWYARFYVLYLIHALPLAVYVYFTPSMISSGYYYPILIILLTISEFIRTLLFASSVGFSASICQPDIGGTYMTLLATIANLGYALNSSAVLYAANLLPKKYDYITAKMNEHFLNVNKIIFSSLKLSCLSKKRKRFKQIIENYLHNINLEIDNNIPKFIRSLKTNQFLSLRSITISNLRYNEIKSCNQPKLLNINKYQWINIFPKQLNYFYLKSIPNASIHLNKRFSTQHLQNPLNENINLTSDQNQEHICQMITDGILIKYYVLNDFK</sequence>
<feature type="transmembrane region" description="Helical" evidence="5">
    <location>
        <begin position="51"/>
        <end position="71"/>
    </location>
</feature>
<dbReference type="GO" id="GO:0008521">
    <property type="term" value="F:acetyl-CoA transmembrane transporter activity"/>
    <property type="evidence" value="ECO:0007669"/>
    <property type="project" value="InterPro"/>
</dbReference>
<evidence type="ECO:0008006" key="11">
    <source>
        <dbReference type="Google" id="ProtNLM"/>
    </source>
</evidence>
<evidence type="ECO:0000256" key="3">
    <source>
        <dbReference type="ARBA" id="ARBA00022989"/>
    </source>
</evidence>
<dbReference type="Proteomes" id="UP000663845">
    <property type="component" value="Unassembled WGS sequence"/>
</dbReference>
<feature type="transmembrane region" description="Helical" evidence="5">
    <location>
        <begin position="341"/>
        <end position="361"/>
    </location>
</feature>
<dbReference type="EMBL" id="CAJOAY010001950">
    <property type="protein sequence ID" value="CAF3905289.1"/>
    <property type="molecule type" value="Genomic_DNA"/>
</dbReference>
<feature type="transmembrane region" description="Helical" evidence="5">
    <location>
        <begin position="316"/>
        <end position="335"/>
    </location>
</feature>
<name>A0A819HTE1_9BILA</name>
<feature type="transmembrane region" description="Helical" evidence="5">
    <location>
        <begin position="253"/>
        <end position="274"/>
    </location>
</feature>
<gene>
    <name evidence="7" type="ORF">JYZ213_LOCUS18050</name>
    <name evidence="9" type="ORF">OKA104_LOCUS24415</name>
    <name evidence="8" type="ORF">OXD698_LOCUS16506</name>
    <name evidence="6" type="ORF">VCS650_LOCUS12485</name>
</gene>
<dbReference type="Pfam" id="PF13000">
    <property type="entry name" value="Acatn"/>
    <property type="match status" value="2"/>
</dbReference>
<dbReference type="Gene3D" id="1.20.1250.20">
    <property type="entry name" value="MFS general substrate transporter like domains"/>
    <property type="match status" value="1"/>
</dbReference>
<organism evidence="9 10">
    <name type="scientific">Adineta steineri</name>
    <dbReference type="NCBI Taxonomy" id="433720"/>
    <lineage>
        <taxon>Eukaryota</taxon>
        <taxon>Metazoa</taxon>
        <taxon>Spiralia</taxon>
        <taxon>Gnathifera</taxon>
        <taxon>Rotifera</taxon>
        <taxon>Eurotatoria</taxon>
        <taxon>Bdelloidea</taxon>
        <taxon>Adinetida</taxon>
        <taxon>Adinetidae</taxon>
        <taxon>Adineta</taxon>
    </lineage>
</organism>
<proteinExistence type="predicted"/>
<evidence type="ECO:0000256" key="5">
    <source>
        <dbReference type="SAM" id="Phobius"/>
    </source>
</evidence>
<dbReference type="InterPro" id="IPR036259">
    <property type="entry name" value="MFS_trans_sf"/>
</dbReference>
<dbReference type="InterPro" id="IPR024371">
    <property type="entry name" value="AcetylCoA_trans_1-like"/>
</dbReference>
<dbReference type="EMBL" id="CAJNOG010000173">
    <property type="protein sequence ID" value="CAF1039377.1"/>
    <property type="molecule type" value="Genomic_DNA"/>
</dbReference>
<dbReference type="EMBL" id="CAJOAZ010001133">
    <property type="protein sequence ID" value="CAF3769526.1"/>
    <property type="molecule type" value="Genomic_DNA"/>
</dbReference>
<evidence type="ECO:0000313" key="8">
    <source>
        <dbReference type="EMBL" id="CAF3769526.1"/>
    </source>
</evidence>
<protein>
    <recommendedName>
        <fullName evidence="11">Acetyl-coenzyme A transporter 1</fullName>
    </recommendedName>
</protein>
<evidence type="ECO:0000313" key="7">
    <source>
        <dbReference type="EMBL" id="CAF1039377.1"/>
    </source>
</evidence>
<feature type="transmembrane region" description="Helical" evidence="5">
    <location>
        <begin position="190"/>
        <end position="215"/>
    </location>
</feature>
<evidence type="ECO:0000313" key="9">
    <source>
        <dbReference type="EMBL" id="CAF3905289.1"/>
    </source>
</evidence>
<keyword evidence="2 5" id="KW-0812">Transmembrane</keyword>
<dbReference type="OrthoDB" id="6415790at2759"/>
<evidence type="ECO:0000256" key="1">
    <source>
        <dbReference type="ARBA" id="ARBA00004141"/>
    </source>
</evidence>
<comment type="subcellular location">
    <subcellularLocation>
        <location evidence="1">Membrane</location>
        <topology evidence="1">Multi-pass membrane protein</topology>
    </subcellularLocation>
</comment>
<reference evidence="9" key="1">
    <citation type="submission" date="2021-02" db="EMBL/GenBank/DDBJ databases">
        <authorList>
            <person name="Nowell W R."/>
        </authorList>
    </citation>
    <scope>NUCLEOTIDE SEQUENCE</scope>
</reference>
<dbReference type="Proteomes" id="UP000663881">
    <property type="component" value="Unassembled WGS sequence"/>
</dbReference>
<dbReference type="InterPro" id="IPR004752">
    <property type="entry name" value="AmpG_permease/AT-1"/>
</dbReference>
<feature type="transmembrane region" description="Helical" evidence="5">
    <location>
        <begin position="109"/>
        <end position="138"/>
    </location>
</feature>
<dbReference type="Proteomes" id="UP000663891">
    <property type="component" value="Unassembled WGS sequence"/>
</dbReference>
<evidence type="ECO:0000313" key="6">
    <source>
        <dbReference type="EMBL" id="CAF0958816.1"/>
    </source>
</evidence>
<dbReference type="PANTHER" id="PTHR12778:SF9">
    <property type="entry name" value="ACETYL-COENZYME A TRANSPORTER 1"/>
    <property type="match status" value="1"/>
</dbReference>
<accession>A0A819HTE1</accession>
<dbReference type="Proteomes" id="UP000663844">
    <property type="component" value="Unassembled WGS sequence"/>
</dbReference>
<evidence type="ECO:0000256" key="4">
    <source>
        <dbReference type="ARBA" id="ARBA00023136"/>
    </source>
</evidence>
<keyword evidence="4 5" id="KW-0472">Membrane</keyword>
<dbReference type="GO" id="GO:0035348">
    <property type="term" value="P:acetyl-CoA transmembrane transport"/>
    <property type="evidence" value="ECO:0007669"/>
    <property type="project" value="InterPro"/>
</dbReference>
<dbReference type="GO" id="GO:0016020">
    <property type="term" value="C:membrane"/>
    <property type="evidence" value="ECO:0007669"/>
    <property type="project" value="UniProtKB-SubCell"/>
</dbReference>